<feature type="region of interest" description="Disordered" evidence="1">
    <location>
        <begin position="1"/>
        <end position="40"/>
    </location>
</feature>
<evidence type="ECO:0000256" key="1">
    <source>
        <dbReference type="SAM" id="MobiDB-lite"/>
    </source>
</evidence>
<proteinExistence type="predicted"/>
<protein>
    <submittedName>
        <fullName evidence="2">Uncharacterized protein</fullName>
    </submittedName>
</protein>
<evidence type="ECO:0000313" key="3">
    <source>
        <dbReference type="Proteomes" id="UP000759537"/>
    </source>
</evidence>
<reference evidence="2" key="1">
    <citation type="submission" date="2019-10" db="EMBL/GenBank/DDBJ databases">
        <authorList>
            <consortium name="DOE Joint Genome Institute"/>
            <person name="Kuo A."/>
            <person name="Miyauchi S."/>
            <person name="Kiss E."/>
            <person name="Drula E."/>
            <person name="Kohler A."/>
            <person name="Sanchez-Garcia M."/>
            <person name="Andreopoulos B."/>
            <person name="Barry K.W."/>
            <person name="Bonito G."/>
            <person name="Buee M."/>
            <person name="Carver A."/>
            <person name="Chen C."/>
            <person name="Cichocki N."/>
            <person name="Clum A."/>
            <person name="Culley D."/>
            <person name="Crous P.W."/>
            <person name="Fauchery L."/>
            <person name="Girlanda M."/>
            <person name="Hayes R."/>
            <person name="Keri Z."/>
            <person name="LaButti K."/>
            <person name="Lipzen A."/>
            <person name="Lombard V."/>
            <person name="Magnuson J."/>
            <person name="Maillard F."/>
            <person name="Morin E."/>
            <person name="Murat C."/>
            <person name="Nolan M."/>
            <person name="Ohm R."/>
            <person name="Pangilinan J."/>
            <person name="Pereira M."/>
            <person name="Perotto S."/>
            <person name="Peter M."/>
            <person name="Riley R."/>
            <person name="Sitrit Y."/>
            <person name="Stielow B."/>
            <person name="Szollosi G."/>
            <person name="Zifcakova L."/>
            <person name="Stursova M."/>
            <person name="Spatafora J.W."/>
            <person name="Tedersoo L."/>
            <person name="Vaario L.-M."/>
            <person name="Yamada A."/>
            <person name="Yan M."/>
            <person name="Wang P."/>
            <person name="Xu J."/>
            <person name="Bruns T."/>
            <person name="Baldrian P."/>
            <person name="Vilgalys R."/>
            <person name="Henrissat B."/>
            <person name="Grigoriev I.V."/>
            <person name="Hibbett D."/>
            <person name="Nagy L.G."/>
            <person name="Martin F.M."/>
        </authorList>
    </citation>
    <scope>NUCLEOTIDE SEQUENCE</scope>
    <source>
        <strain evidence="2">Prilba</strain>
    </source>
</reference>
<sequence length="228" mass="25314">MSTSATAPPAKSPASPAAPPASPAAPKPSSLPPISESRRLVSPRSCHLNTNLNYLANLDLDYHAIAHTHHVDFDVENVHINVENAHFHINVENTDFHVDLENVHINVENAHFHVDLKNVHIDLENVHVHVHVDLKTVHIDLKTVHIDLKTVHIDLKTVHVHVSESSAPVQSPATKPDNTTKPDSYTPGYPSFPYNHGHSITRGATHLVHIDLCSFDSTRIHASRWFHN</sequence>
<comment type="caution">
    <text evidence="2">The sequence shown here is derived from an EMBL/GenBank/DDBJ whole genome shotgun (WGS) entry which is preliminary data.</text>
</comment>
<organism evidence="2 3">
    <name type="scientific">Russula ochroleuca</name>
    <dbReference type="NCBI Taxonomy" id="152965"/>
    <lineage>
        <taxon>Eukaryota</taxon>
        <taxon>Fungi</taxon>
        <taxon>Dikarya</taxon>
        <taxon>Basidiomycota</taxon>
        <taxon>Agaricomycotina</taxon>
        <taxon>Agaricomycetes</taxon>
        <taxon>Russulales</taxon>
        <taxon>Russulaceae</taxon>
        <taxon>Russula</taxon>
    </lineage>
</organism>
<dbReference type="Proteomes" id="UP000759537">
    <property type="component" value="Unassembled WGS sequence"/>
</dbReference>
<dbReference type="EMBL" id="WHVB01000169">
    <property type="protein sequence ID" value="KAF8460569.1"/>
    <property type="molecule type" value="Genomic_DNA"/>
</dbReference>
<feature type="region of interest" description="Disordered" evidence="1">
    <location>
        <begin position="164"/>
        <end position="188"/>
    </location>
</feature>
<evidence type="ECO:0000313" key="2">
    <source>
        <dbReference type="EMBL" id="KAF8460569.1"/>
    </source>
</evidence>
<feature type="compositionally biased region" description="Low complexity" evidence="1">
    <location>
        <begin position="1"/>
        <end position="15"/>
    </location>
</feature>
<name>A0A9P5JU77_9AGAM</name>
<feature type="compositionally biased region" description="Polar residues" evidence="1">
    <location>
        <begin position="164"/>
        <end position="183"/>
    </location>
</feature>
<gene>
    <name evidence="2" type="ORF">DFH94DRAFT_849284</name>
</gene>
<keyword evidence="3" id="KW-1185">Reference proteome</keyword>
<reference evidence="2" key="2">
    <citation type="journal article" date="2020" name="Nat. Commun.">
        <title>Large-scale genome sequencing of mycorrhizal fungi provides insights into the early evolution of symbiotic traits.</title>
        <authorList>
            <person name="Miyauchi S."/>
            <person name="Kiss E."/>
            <person name="Kuo A."/>
            <person name="Drula E."/>
            <person name="Kohler A."/>
            <person name="Sanchez-Garcia M."/>
            <person name="Morin E."/>
            <person name="Andreopoulos B."/>
            <person name="Barry K.W."/>
            <person name="Bonito G."/>
            <person name="Buee M."/>
            <person name="Carver A."/>
            <person name="Chen C."/>
            <person name="Cichocki N."/>
            <person name="Clum A."/>
            <person name="Culley D."/>
            <person name="Crous P.W."/>
            <person name="Fauchery L."/>
            <person name="Girlanda M."/>
            <person name="Hayes R.D."/>
            <person name="Keri Z."/>
            <person name="LaButti K."/>
            <person name="Lipzen A."/>
            <person name="Lombard V."/>
            <person name="Magnuson J."/>
            <person name="Maillard F."/>
            <person name="Murat C."/>
            <person name="Nolan M."/>
            <person name="Ohm R.A."/>
            <person name="Pangilinan J."/>
            <person name="Pereira M.F."/>
            <person name="Perotto S."/>
            <person name="Peter M."/>
            <person name="Pfister S."/>
            <person name="Riley R."/>
            <person name="Sitrit Y."/>
            <person name="Stielow J.B."/>
            <person name="Szollosi G."/>
            <person name="Zifcakova L."/>
            <person name="Stursova M."/>
            <person name="Spatafora J.W."/>
            <person name="Tedersoo L."/>
            <person name="Vaario L.M."/>
            <person name="Yamada A."/>
            <person name="Yan M."/>
            <person name="Wang P."/>
            <person name="Xu J."/>
            <person name="Bruns T."/>
            <person name="Baldrian P."/>
            <person name="Vilgalys R."/>
            <person name="Dunand C."/>
            <person name="Henrissat B."/>
            <person name="Grigoriev I.V."/>
            <person name="Hibbett D."/>
            <person name="Nagy L.G."/>
            <person name="Martin F.M."/>
        </authorList>
    </citation>
    <scope>NUCLEOTIDE SEQUENCE</scope>
    <source>
        <strain evidence="2">Prilba</strain>
    </source>
</reference>
<dbReference type="AlphaFoldDB" id="A0A9P5JU77"/>
<accession>A0A9P5JU77</accession>
<feature type="compositionally biased region" description="Pro residues" evidence="1">
    <location>
        <begin position="16"/>
        <end position="31"/>
    </location>
</feature>